<proteinExistence type="predicted"/>
<sequence length="94" mass="10669">MSKNPNATSSSVKATRQGKDTKKRLITLKASMIGLGIVYISLWDKDFEIGSIVCPVEIYGLNDCFYEALNQILMGYSKSIEYKAMQKRDRRGRK</sequence>
<reference evidence="2 3" key="1">
    <citation type="journal article" date="2012" name="J. Bacteriol.">
        <title>Draft Genome Sequence of Cecembia lonarensis Strain LW9T, Isolated from Lonar Lake, a Haloalkaline Lake in India.</title>
        <authorList>
            <person name="Shivaji S."/>
            <person name="Ara S."/>
            <person name="Singh A."/>
            <person name="Pinnaka A.K."/>
        </authorList>
    </citation>
    <scope>NUCLEOTIDE SEQUENCE [LARGE SCALE GENOMIC DNA]</scope>
    <source>
        <strain evidence="2 3">LW9</strain>
    </source>
</reference>
<keyword evidence="1" id="KW-0812">Transmembrane</keyword>
<feature type="transmembrane region" description="Helical" evidence="1">
    <location>
        <begin position="25"/>
        <end position="43"/>
    </location>
</feature>
<comment type="caution">
    <text evidence="2">The sequence shown here is derived from an EMBL/GenBank/DDBJ whole genome shotgun (WGS) entry which is preliminary data.</text>
</comment>
<dbReference type="EMBL" id="AMGM01000176">
    <property type="protein sequence ID" value="EKB47252.1"/>
    <property type="molecule type" value="Genomic_DNA"/>
</dbReference>
<dbReference type="AlphaFoldDB" id="K1L5H1"/>
<keyword evidence="1" id="KW-1133">Transmembrane helix</keyword>
<dbReference type="Proteomes" id="UP000004478">
    <property type="component" value="Unassembled WGS sequence"/>
</dbReference>
<evidence type="ECO:0000313" key="3">
    <source>
        <dbReference type="Proteomes" id="UP000004478"/>
    </source>
</evidence>
<protein>
    <submittedName>
        <fullName evidence="2">Uncharacterized protein</fullName>
    </submittedName>
</protein>
<keyword evidence="1" id="KW-0472">Membrane</keyword>
<dbReference type="RefSeq" id="WP_009187167.1">
    <property type="nucleotide sequence ID" value="NZ_AMGM01000176.1"/>
</dbReference>
<gene>
    <name evidence="2" type="ORF">B879_04152</name>
</gene>
<evidence type="ECO:0000313" key="2">
    <source>
        <dbReference type="EMBL" id="EKB47252.1"/>
    </source>
</evidence>
<accession>K1L5H1</accession>
<keyword evidence="3" id="KW-1185">Reference proteome</keyword>
<name>K1L5H1_CECL9</name>
<organism evidence="2 3">
    <name type="scientific">Cecembia lonarensis (strain CCUG 58316 / KCTC 22772 / LW9)</name>
    <dbReference type="NCBI Taxonomy" id="1225176"/>
    <lineage>
        <taxon>Bacteria</taxon>
        <taxon>Pseudomonadati</taxon>
        <taxon>Bacteroidota</taxon>
        <taxon>Cytophagia</taxon>
        <taxon>Cytophagales</taxon>
        <taxon>Cyclobacteriaceae</taxon>
        <taxon>Cecembia</taxon>
    </lineage>
</organism>
<evidence type="ECO:0000256" key="1">
    <source>
        <dbReference type="SAM" id="Phobius"/>
    </source>
</evidence>